<reference evidence="4" key="1">
    <citation type="submission" date="2024-03" db="EMBL/GenBank/DDBJ databases">
        <authorList>
            <consortium name="ELIXIR-Norway"/>
            <consortium name="Elixir Norway"/>
        </authorList>
    </citation>
    <scope>NUCLEOTIDE SEQUENCE</scope>
</reference>
<dbReference type="EMBL" id="OZ023719">
    <property type="protein sequence ID" value="CAK9868183.1"/>
    <property type="molecule type" value="Genomic_DNA"/>
</dbReference>
<evidence type="ECO:0000313" key="5">
    <source>
        <dbReference type="Proteomes" id="UP001497522"/>
    </source>
</evidence>
<gene>
    <name evidence="4" type="ORF">CSSPJE1EN2_LOCUS11178</name>
</gene>
<evidence type="ECO:0008006" key="6">
    <source>
        <dbReference type="Google" id="ProtNLM"/>
    </source>
</evidence>
<dbReference type="SMART" id="SM00367">
    <property type="entry name" value="LRR_CC"/>
    <property type="match status" value="5"/>
</dbReference>
<protein>
    <recommendedName>
        <fullName evidence="6">F-box domain-containing protein</fullName>
    </recommendedName>
</protein>
<proteinExistence type="predicted"/>
<dbReference type="Pfam" id="PF18791">
    <property type="entry name" value="Transp_inhibit"/>
    <property type="match status" value="1"/>
</dbReference>
<dbReference type="InterPro" id="IPR041567">
    <property type="entry name" value="COI1_F-box"/>
</dbReference>
<dbReference type="InterPro" id="IPR006553">
    <property type="entry name" value="Leu-rich_rpt_Cys-con_subtyp"/>
</dbReference>
<name>A0ABP1B092_9BRYO</name>
<dbReference type="Gene3D" id="1.20.1280.50">
    <property type="match status" value="1"/>
</dbReference>
<feature type="domain" description="Transport inhibitor response 1" evidence="3">
    <location>
        <begin position="200"/>
        <end position="245"/>
    </location>
</feature>
<accession>A0ABP1B092</accession>
<evidence type="ECO:0000259" key="2">
    <source>
        <dbReference type="Pfam" id="PF18511"/>
    </source>
</evidence>
<dbReference type="PANTHER" id="PTHR13318:SF28">
    <property type="entry name" value="CORONATINE-INSENSITIVE PROTEIN HOMOLOG 2"/>
    <property type="match status" value="1"/>
</dbReference>
<organism evidence="4 5">
    <name type="scientific">Sphagnum jensenii</name>
    <dbReference type="NCBI Taxonomy" id="128206"/>
    <lineage>
        <taxon>Eukaryota</taxon>
        <taxon>Viridiplantae</taxon>
        <taxon>Streptophyta</taxon>
        <taxon>Embryophyta</taxon>
        <taxon>Bryophyta</taxon>
        <taxon>Sphagnophytina</taxon>
        <taxon>Sphagnopsida</taxon>
        <taxon>Sphagnales</taxon>
        <taxon>Sphagnaceae</taxon>
        <taxon>Sphagnum</taxon>
    </lineage>
</organism>
<feature type="domain" description="COI1 F-box" evidence="2">
    <location>
        <begin position="140"/>
        <end position="177"/>
    </location>
</feature>
<dbReference type="Proteomes" id="UP001497522">
    <property type="component" value="Chromosome 18"/>
</dbReference>
<evidence type="ECO:0000259" key="3">
    <source>
        <dbReference type="Pfam" id="PF18791"/>
    </source>
</evidence>
<dbReference type="SUPFAM" id="SSF52047">
    <property type="entry name" value="RNI-like"/>
    <property type="match status" value="1"/>
</dbReference>
<sequence length="755" mass="84512">MRTLFHAIPFKNVIALIDVKMRYETVKKFGRNRYFSGAFVRKYSRTNEKEDGVVESNGSLLFQDGIAMGLHKVCRLMYTLRGSSDFEMAASRCTSAANVYRELTKEKRRRRSREQRSRMSDRRKSQMFFIDSPAVSMLACPEEIWEKVFSFIQRPADRSSISQVCTQFYSCEARTREKVLISNPYAIDPEVVAKRFPSTTAFSIKGKPRIVDFSIIPDANKWGAYATPWVTFFAQHYPFLSQLRLKRMSISNDDIQILVQGCGESLQVLEFEKCSGFSTIGLQSIAAACRNLRILSFSESEVQQERSDANWLSTLADTAKSLKVLDMPLVEMEDVDMRVLLNLASRCHTLRICESLQIDQIVHFLKACTSTVCSLGIGLHSHNMDTRERMAAAIKGCKGLTEISGLWDLDEDSAMILMPIAPCLTRLDLTYASLGAAQLSALISSCVNLDDLKVTDVIGDVGLSAVARSCKMMRTLEVLHNDAGFITQHGLIGVGTSLHLLEKLIFYSADMNSQALQILAHNCPRLNDIRLCHVQKYHASHPVIELEGNTTLNEGIKALVQGCTQLRRLGLCFCSKFGLSNVVVTEEGIRHIGKYGTNLSIITLTNCGSGNGESLSYIANGCLQLRKLELLHCNFNDASMMALAQGCPLLKYLWVQDCPVSLTGVKALARRPGLHVEFIRETKMRGMTIPWQLIAYASATTPRDDRPNHIDYVDESFMVPMISKQMPHCHNIRLPPPKPDGNLPDCEDSFTDAET</sequence>
<dbReference type="CDD" id="cd22159">
    <property type="entry name" value="F-box_AtTIR1-like"/>
    <property type="match status" value="1"/>
</dbReference>
<dbReference type="Gene3D" id="3.80.10.10">
    <property type="entry name" value="Ribonuclease Inhibitor"/>
    <property type="match status" value="1"/>
</dbReference>
<keyword evidence="5" id="KW-1185">Reference proteome</keyword>
<feature type="compositionally biased region" description="Acidic residues" evidence="1">
    <location>
        <begin position="745"/>
        <end position="755"/>
    </location>
</feature>
<evidence type="ECO:0000256" key="1">
    <source>
        <dbReference type="SAM" id="MobiDB-lite"/>
    </source>
</evidence>
<dbReference type="PANTHER" id="PTHR13318">
    <property type="entry name" value="PARTNER OF PAIRED, ISOFORM B-RELATED"/>
    <property type="match status" value="1"/>
</dbReference>
<dbReference type="InterPro" id="IPR032675">
    <property type="entry name" value="LRR_dom_sf"/>
</dbReference>
<evidence type="ECO:0000313" key="4">
    <source>
        <dbReference type="EMBL" id="CAK9868183.1"/>
    </source>
</evidence>
<dbReference type="InterPro" id="IPR041101">
    <property type="entry name" value="Transp_inhibit"/>
</dbReference>
<dbReference type="Pfam" id="PF18511">
    <property type="entry name" value="F-box_5"/>
    <property type="match status" value="1"/>
</dbReference>
<feature type="region of interest" description="Disordered" evidence="1">
    <location>
        <begin position="733"/>
        <end position="755"/>
    </location>
</feature>